<sequence length="50" mass="5389">MYTVASAVMVAGFNLTGVTDKGKAVLHHTQEVTFVIFISRPSYGIPSLMC</sequence>
<reference evidence="1" key="1">
    <citation type="submission" date="2014-11" db="EMBL/GenBank/DDBJ databases">
        <authorList>
            <person name="Amaro Gonzalez C."/>
        </authorList>
    </citation>
    <scope>NUCLEOTIDE SEQUENCE</scope>
</reference>
<organism evidence="1">
    <name type="scientific">Anguilla anguilla</name>
    <name type="common">European freshwater eel</name>
    <name type="synonym">Muraena anguilla</name>
    <dbReference type="NCBI Taxonomy" id="7936"/>
    <lineage>
        <taxon>Eukaryota</taxon>
        <taxon>Metazoa</taxon>
        <taxon>Chordata</taxon>
        <taxon>Craniata</taxon>
        <taxon>Vertebrata</taxon>
        <taxon>Euteleostomi</taxon>
        <taxon>Actinopterygii</taxon>
        <taxon>Neopterygii</taxon>
        <taxon>Teleostei</taxon>
        <taxon>Anguilliformes</taxon>
        <taxon>Anguillidae</taxon>
        <taxon>Anguilla</taxon>
    </lineage>
</organism>
<dbReference type="EMBL" id="GBXM01017197">
    <property type="protein sequence ID" value="JAH91380.1"/>
    <property type="molecule type" value="Transcribed_RNA"/>
</dbReference>
<protein>
    <submittedName>
        <fullName evidence="1">Uncharacterized protein</fullName>
    </submittedName>
</protein>
<name>A0A0E9WP91_ANGAN</name>
<accession>A0A0E9WP91</accession>
<reference evidence="1" key="2">
    <citation type="journal article" date="2015" name="Fish Shellfish Immunol.">
        <title>Early steps in the European eel (Anguilla anguilla)-Vibrio vulnificus interaction in the gills: Role of the RtxA13 toxin.</title>
        <authorList>
            <person name="Callol A."/>
            <person name="Pajuelo D."/>
            <person name="Ebbesson L."/>
            <person name="Teles M."/>
            <person name="MacKenzie S."/>
            <person name="Amaro C."/>
        </authorList>
    </citation>
    <scope>NUCLEOTIDE SEQUENCE</scope>
</reference>
<evidence type="ECO:0000313" key="1">
    <source>
        <dbReference type="EMBL" id="JAH91380.1"/>
    </source>
</evidence>
<dbReference type="AlphaFoldDB" id="A0A0E9WP91"/>
<proteinExistence type="predicted"/>